<dbReference type="GO" id="GO:0009723">
    <property type="term" value="P:response to ethylene"/>
    <property type="evidence" value="ECO:0007669"/>
    <property type="project" value="TreeGrafter"/>
</dbReference>
<keyword evidence="4" id="KW-1185">Reference proteome</keyword>
<evidence type="ECO:0000256" key="2">
    <source>
        <dbReference type="SAM" id="MobiDB-lite"/>
    </source>
</evidence>
<dbReference type="RefSeq" id="XP_022770871.1">
    <property type="nucleotide sequence ID" value="XM_022915136.1"/>
</dbReference>
<sequence length="224" mass="24528">MAVSRLSLTFSLLFLSLLVIKSAYGDASSKYGFDGTPAYSPQAKPEGDEKHYYGTKPDNYEAKPEEKPEYGRKPYVVKPGPEGEEKPYYGTKPEGNENRLSIGVQGLILCKSGSTYYPIQGALAKITCKAVDEVGVEKTLSTCSGATDAKGYFFTTVSHLDKLKLRECKAYLQSSPLETCNVPTNVNKAIDGAPLSSFRVLNEKRMKLYPVGPFFYTSEAKPAS</sequence>
<evidence type="ECO:0000256" key="1">
    <source>
        <dbReference type="ARBA" id="ARBA00022729"/>
    </source>
</evidence>
<dbReference type="PANTHER" id="PTHR33470:SF40">
    <property type="entry name" value="PROTEIN SEED AND ROOT HAIR PROTECTIVE PROTEIN"/>
    <property type="match status" value="1"/>
</dbReference>
<gene>
    <name evidence="5" type="primary">LOC111314103</name>
</gene>
<proteinExistence type="predicted"/>
<dbReference type="OrthoDB" id="1847243at2759"/>
<dbReference type="AlphaFoldDB" id="A0A6P6B1M8"/>
<organism evidence="4 5">
    <name type="scientific">Durio zibethinus</name>
    <name type="common">Durian</name>
    <dbReference type="NCBI Taxonomy" id="66656"/>
    <lineage>
        <taxon>Eukaryota</taxon>
        <taxon>Viridiplantae</taxon>
        <taxon>Streptophyta</taxon>
        <taxon>Embryophyta</taxon>
        <taxon>Tracheophyta</taxon>
        <taxon>Spermatophyta</taxon>
        <taxon>Magnoliopsida</taxon>
        <taxon>eudicotyledons</taxon>
        <taxon>Gunneridae</taxon>
        <taxon>Pentapetalae</taxon>
        <taxon>rosids</taxon>
        <taxon>malvids</taxon>
        <taxon>Malvales</taxon>
        <taxon>Malvaceae</taxon>
        <taxon>Helicteroideae</taxon>
        <taxon>Durio</taxon>
    </lineage>
</organism>
<feature type="chain" id="PRO_5028386467" evidence="3">
    <location>
        <begin position="26"/>
        <end position="224"/>
    </location>
</feature>
<evidence type="ECO:0000313" key="5">
    <source>
        <dbReference type="RefSeq" id="XP_022770871.1"/>
    </source>
</evidence>
<feature type="compositionally biased region" description="Basic and acidic residues" evidence="2">
    <location>
        <begin position="45"/>
        <end position="72"/>
    </location>
</feature>
<dbReference type="KEGG" id="dzi:111314103"/>
<feature type="signal peptide" evidence="3">
    <location>
        <begin position="1"/>
        <end position="25"/>
    </location>
</feature>
<dbReference type="Pfam" id="PF01190">
    <property type="entry name" value="Pollen_Ole_e_1"/>
    <property type="match status" value="1"/>
</dbReference>
<dbReference type="PANTHER" id="PTHR33470">
    <property type="entry name" value="OS01G0164075 PROTEIN"/>
    <property type="match status" value="1"/>
</dbReference>
<keyword evidence="1 3" id="KW-0732">Signal</keyword>
<name>A0A6P6B1M8_DURZI</name>
<dbReference type="Proteomes" id="UP000515121">
    <property type="component" value="Unplaced"/>
</dbReference>
<dbReference type="GeneID" id="111314103"/>
<protein>
    <submittedName>
        <fullName evidence="5">Proline-rich protein 1-like</fullName>
    </submittedName>
</protein>
<feature type="region of interest" description="Disordered" evidence="2">
    <location>
        <begin position="38"/>
        <end position="94"/>
    </location>
</feature>
<dbReference type="GO" id="GO:0071944">
    <property type="term" value="C:cell periphery"/>
    <property type="evidence" value="ECO:0007669"/>
    <property type="project" value="TreeGrafter"/>
</dbReference>
<evidence type="ECO:0000313" key="4">
    <source>
        <dbReference type="Proteomes" id="UP000515121"/>
    </source>
</evidence>
<evidence type="ECO:0000256" key="3">
    <source>
        <dbReference type="SAM" id="SignalP"/>
    </source>
</evidence>
<accession>A0A6P6B1M8</accession>
<reference evidence="5" key="1">
    <citation type="submission" date="2025-08" db="UniProtKB">
        <authorList>
            <consortium name="RefSeq"/>
        </authorList>
    </citation>
    <scope>IDENTIFICATION</scope>
    <source>
        <tissue evidence="5">Fruit stalk</tissue>
    </source>
</reference>